<sequence length="191" mass="20670">MYNTPNTHPASPLPPHSYRALHHPRGSEGAPEPGPTEAERSNARSMHAPGRPERRPEPTSDCRPAHMNVASAVDRPGGAVRYSEGLSHTPPDQTISKLAKTNPARKTPQSIPRAKTHAAEDLRLHFSSVTQAEDVATRLWVDDGSPLAQKRRRPAGSDRPADSPIPAHHPHPPNQSAHKPSKLTDRPPAPG</sequence>
<reference evidence="2" key="1">
    <citation type="submission" date="2022-10" db="EMBL/GenBank/DDBJ databases">
        <title>Puccinia triticina Genome sequencing and assembly.</title>
        <authorList>
            <person name="Li C."/>
        </authorList>
    </citation>
    <scope>NUCLEOTIDE SEQUENCE</scope>
    <source>
        <strain evidence="2">Pt15</strain>
    </source>
</reference>
<accession>A0ABY7CEM7</accession>
<dbReference type="RefSeq" id="XP_053018775.1">
    <property type="nucleotide sequence ID" value="XM_053167570.1"/>
</dbReference>
<organism evidence="2 3">
    <name type="scientific">Puccinia triticina</name>
    <dbReference type="NCBI Taxonomy" id="208348"/>
    <lineage>
        <taxon>Eukaryota</taxon>
        <taxon>Fungi</taxon>
        <taxon>Dikarya</taxon>
        <taxon>Basidiomycota</taxon>
        <taxon>Pucciniomycotina</taxon>
        <taxon>Pucciniomycetes</taxon>
        <taxon>Pucciniales</taxon>
        <taxon>Pucciniaceae</taxon>
        <taxon>Puccinia</taxon>
    </lineage>
</organism>
<dbReference type="GeneID" id="77808465"/>
<evidence type="ECO:0000313" key="2">
    <source>
        <dbReference type="EMBL" id="WAQ83220.1"/>
    </source>
</evidence>
<feature type="region of interest" description="Disordered" evidence="1">
    <location>
        <begin position="1"/>
        <end position="115"/>
    </location>
</feature>
<dbReference type="Proteomes" id="UP001164743">
    <property type="component" value="Chromosome 3A"/>
</dbReference>
<protein>
    <submittedName>
        <fullName evidence="2">Uncharacterized protein</fullName>
    </submittedName>
</protein>
<evidence type="ECO:0000313" key="3">
    <source>
        <dbReference type="Proteomes" id="UP001164743"/>
    </source>
</evidence>
<dbReference type="EMBL" id="CP110423">
    <property type="protein sequence ID" value="WAQ83220.1"/>
    <property type="molecule type" value="Genomic_DNA"/>
</dbReference>
<keyword evidence="3" id="KW-1185">Reference proteome</keyword>
<gene>
    <name evidence="2" type="ORF">PtA15_3A589</name>
</gene>
<feature type="compositionally biased region" description="Basic and acidic residues" evidence="1">
    <location>
        <begin position="50"/>
        <end position="64"/>
    </location>
</feature>
<evidence type="ECO:0000256" key="1">
    <source>
        <dbReference type="SAM" id="MobiDB-lite"/>
    </source>
</evidence>
<feature type="region of interest" description="Disordered" evidence="1">
    <location>
        <begin position="140"/>
        <end position="191"/>
    </location>
</feature>
<proteinExistence type="predicted"/>
<name>A0ABY7CEM7_9BASI</name>